<keyword evidence="2" id="KW-0813">Transport</keyword>
<dbReference type="AlphaFoldDB" id="A0A2I1PBB2"/>
<evidence type="ECO:0000256" key="5">
    <source>
        <dbReference type="SAM" id="SignalP"/>
    </source>
</evidence>
<proteinExistence type="inferred from homology"/>
<evidence type="ECO:0000313" key="7">
    <source>
        <dbReference type="Proteomes" id="UP000234206"/>
    </source>
</evidence>
<keyword evidence="3 5" id="KW-0732">Signal</keyword>
<dbReference type="PANTHER" id="PTHR42953:SF3">
    <property type="entry name" value="HIGH-AFFINITY ZINC UPTAKE SYSTEM PROTEIN ZNUA"/>
    <property type="match status" value="1"/>
</dbReference>
<evidence type="ECO:0000256" key="2">
    <source>
        <dbReference type="ARBA" id="ARBA00022448"/>
    </source>
</evidence>
<accession>A0A2I1PBB2</accession>
<organism evidence="6 7">
    <name type="scientific">Kytococcus schroeteri</name>
    <dbReference type="NCBI Taxonomy" id="138300"/>
    <lineage>
        <taxon>Bacteria</taxon>
        <taxon>Bacillati</taxon>
        <taxon>Actinomycetota</taxon>
        <taxon>Actinomycetes</taxon>
        <taxon>Micrococcales</taxon>
        <taxon>Kytococcaceae</taxon>
        <taxon>Kytococcus</taxon>
    </lineage>
</organism>
<feature type="region of interest" description="Disordered" evidence="4">
    <location>
        <begin position="128"/>
        <end position="165"/>
    </location>
</feature>
<comment type="caution">
    <text evidence="6">The sequence shown here is derived from an EMBL/GenBank/DDBJ whole genome shotgun (WGS) entry which is preliminary data.</text>
</comment>
<evidence type="ECO:0000256" key="4">
    <source>
        <dbReference type="SAM" id="MobiDB-lite"/>
    </source>
</evidence>
<evidence type="ECO:0000256" key="3">
    <source>
        <dbReference type="ARBA" id="ARBA00022729"/>
    </source>
</evidence>
<protein>
    <submittedName>
        <fullName evidence="6">Zinc ABC transporter substrate-binding protein</fullName>
    </submittedName>
</protein>
<name>A0A2I1PBB2_9MICO</name>
<feature type="chain" id="PRO_5014197578" evidence="5">
    <location>
        <begin position="31"/>
        <end position="336"/>
    </location>
</feature>
<dbReference type="Pfam" id="PF01297">
    <property type="entry name" value="ZnuA"/>
    <property type="match status" value="1"/>
</dbReference>
<evidence type="ECO:0000313" key="6">
    <source>
        <dbReference type="EMBL" id="PKZ41881.1"/>
    </source>
</evidence>
<feature type="signal peptide" evidence="5">
    <location>
        <begin position="1"/>
        <end position="30"/>
    </location>
</feature>
<keyword evidence="7" id="KW-1185">Reference proteome</keyword>
<sequence>MIVMPSHTLSPRRRALRAGSIALTATLTLAACGGTDEGGGSADEGKVQVASGFFPLSELARAVGGDHVEVTQVTPDGSDPHHLEMTPQATGRLQEADLVLHLRTMQPALDAAVEAVAADRAWDAGEAVDLEAGPRTGKAEESGHEGHDHAAEAEAGHDGHDHGGVDPHFWLDPVAFGEAATSLGDALAERDPEHAEDYRRNAQEYVHQLEELDDDLAQQLGHCRSTDLVVGHEAYAWFGARYGFHQLGVAGLSNEAEVSPARLAELTDTIKKSGVSTIYAEPLAPRDNARTLADETGTTVEVLDPAAGLTDSSAARDYLGIMRHNGEVLHTGQGCE</sequence>
<dbReference type="InterPro" id="IPR006127">
    <property type="entry name" value="ZnuA-like"/>
</dbReference>
<gene>
    <name evidence="6" type="ORF">CYJ76_05385</name>
</gene>
<evidence type="ECO:0000256" key="1">
    <source>
        <dbReference type="ARBA" id="ARBA00011028"/>
    </source>
</evidence>
<reference evidence="6 7" key="1">
    <citation type="submission" date="2017-12" db="EMBL/GenBank/DDBJ databases">
        <title>Phylogenetic diversity of female urinary microbiome.</title>
        <authorList>
            <person name="Thomas-White K."/>
            <person name="Wolfe A.J."/>
        </authorList>
    </citation>
    <scope>NUCLEOTIDE SEQUENCE [LARGE SCALE GENOMIC DNA]</scope>
    <source>
        <strain evidence="6 7">UMB1298</strain>
    </source>
</reference>
<dbReference type="GO" id="GO:0030001">
    <property type="term" value="P:metal ion transport"/>
    <property type="evidence" value="ECO:0007669"/>
    <property type="project" value="InterPro"/>
</dbReference>
<dbReference type="Proteomes" id="UP000234206">
    <property type="component" value="Unassembled WGS sequence"/>
</dbReference>
<dbReference type="OrthoDB" id="9810636at2"/>
<comment type="similarity">
    <text evidence="1">Belongs to the bacterial solute-binding protein 9 family.</text>
</comment>
<dbReference type="InterPro" id="IPR050492">
    <property type="entry name" value="Bact_metal-bind_prot9"/>
</dbReference>
<dbReference type="PANTHER" id="PTHR42953">
    <property type="entry name" value="HIGH-AFFINITY ZINC UPTAKE SYSTEM PROTEIN ZNUA-RELATED"/>
    <property type="match status" value="1"/>
</dbReference>
<dbReference type="Gene3D" id="3.40.50.1980">
    <property type="entry name" value="Nitrogenase molybdenum iron protein domain"/>
    <property type="match status" value="2"/>
</dbReference>
<feature type="compositionally biased region" description="Basic and acidic residues" evidence="4">
    <location>
        <begin position="137"/>
        <end position="165"/>
    </location>
</feature>
<dbReference type="GO" id="GO:0046872">
    <property type="term" value="F:metal ion binding"/>
    <property type="evidence" value="ECO:0007669"/>
    <property type="project" value="InterPro"/>
</dbReference>
<dbReference type="SUPFAM" id="SSF53807">
    <property type="entry name" value="Helical backbone' metal receptor"/>
    <property type="match status" value="1"/>
</dbReference>
<dbReference type="EMBL" id="PKIZ01000008">
    <property type="protein sequence ID" value="PKZ41881.1"/>
    <property type="molecule type" value="Genomic_DNA"/>
</dbReference>